<reference evidence="1" key="1">
    <citation type="submission" date="2021-01" db="EMBL/GenBank/DDBJ databases">
        <authorList>
            <person name="Corre E."/>
            <person name="Pelletier E."/>
            <person name="Niang G."/>
            <person name="Scheremetjew M."/>
            <person name="Finn R."/>
            <person name="Kale V."/>
            <person name="Holt S."/>
            <person name="Cochrane G."/>
            <person name="Meng A."/>
            <person name="Brown T."/>
            <person name="Cohen L."/>
        </authorList>
    </citation>
    <scope>NUCLEOTIDE SEQUENCE</scope>
    <source>
        <strain evidence="1">NIES-2562</strain>
    </source>
</reference>
<sequence>MSVVSHEFEGQRVETEYENTYQLRPHDNQRFNAGVVREIIRKTLAEKLEGKDYDAAQAPNVTKELCTAVKEKVKATGCTRHKLVVQATIGQMKGQGVRIASRCLWDVETDNYASDSFQNVRMTSRLANTFFCWK</sequence>
<dbReference type="GO" id="GO:0045505">
    <property type="term" value="F:dynein intermediate chain binding"/>
    <property type="evidence" value="ECO:0007669"/>
    <property type="project" value="TreeGrafter"/>
</dbReference>
<dbReference type="InterPro" id="IPR038586">
    <property type="entry name" value="Tctex-1-like_sf"/>
</dbReference>
<dbReference type="GO" id="GO:0007018">
    <property type="term" value="P:microtubule-based movement"/>
    <property type="evidence" value="ECO:0007669"/>
    <property type="project" value="TreeGrafter"/>
</dbReference>
<organism evidence="1">
    <name type="scientific">Palpitomonas bilix</name>
    <dbReference type="NCBI Taxonomy" id="652834"/>
    <lineage>
        <taxon>Eukaryota</taxon>
        <taxon>Eukaryota incertae sedis</taxon>
    </lineage>
</organism>
<accession>A0A7S3FZ07</accession>
<dbReference type="Pfam" id="PF03645">
    <property type="entry name" value="Tctex-1"/>
    <property type="match status" value="1"/>
</dbReference>
<dbReference type="AlphaFoldDB" id="A0A7S3FZ07"/>
<name>A0A7S3FZ07_9EUKA</name>
<dbReference type="CDD" id="cd21459">
    <property type="entry name" value="DLC-like_TCTEX1D2"/>
    <property type="match status" value="1"/>
</dbReference>
<dbReference type="GO" id="GO:0005868">
    <property type="term" value="C:cytoplasmic dynein complex"/>
    <property type="evidence" value="ECO:0007669"/>
    <property type="project" value="TreeGrafter"/>
</dbReference>
<dbReference type="PANTHER" id="PTHR21255:SF7">
    <property type="entry name" value="DYNEIN LIGHT CHAIN TCTEX-TYPE PROTEIN 2B"/>
    <property type="match status" value="1"/>
</dbReference>
<proteinExistence type="predicted"/>
<dbReference type="Gene3D" id="3.30.1140.40">
    <property type="entry name" value="Tctex-1"/>
    <property type="match status" value="1"/>
</dbReference>
<dbReference type="GO" id="GO:0005737">
    <property type="term" value="C:cytoplasm"/>
    <property type="evidence" value="ECO:0007669"/>
    <property type="project" value="TreeGrafter"/>
</dbReference>
<protein>
    <submittedName>
        <fullName evidence="1">Uncharacterized protein</fullName>
    </submittedName>
</protein>
<dbReference type="EMBL" id="HBIB01005650">
    <property type="protein sequence ID" value="CAE0241242.1"/>
    <property type="molecule type" value="Transcribed_RNA"/>
</dbReference>
<dbReference type="PANTHER" id="PTHR21255">
    <property type="entry name" value="T-COMPLEX-ASSOCIATED-TESTIS-EXPRESSED 1/ DYNEIN LIGHT CHAIN"/>
    <property type="match status" value="1"/>
</dbReference>
<evidence type="ECO:0000313" key="1">
    <source>
        <dbReference type="EMBL" id="CAE0241242.1"/>
    </source>
</evidence>
<gene>
    <name evidence="1" type="ORF">PBIL07802_LOCUS3404</name>
</gene>
<dbReference type="InterPro" id="IPR005334">
    <property type="entry name" value="Tctex-1-like"/>
</dbReference>